<keyword evidence="1" id="KW-0862">Zinc</keyword>
<feature type="compositionally biased region" description="Basic residues" evidence="2">
    <location>
        <begin position="79"/>
        <end position="90"/>
    </location>
</feature>
<protein>
    <recommendedName>
        <fullName evidence="3">C2H2-type domain-containing protein</fullName>
    </recommendedName>
</protein>
<comment type="caution">
    <text evidence="4">The sequence shown here is derived from an EMBL/GenBank/DDBJ whole genome shotgun (WGS) entry which is preliminary data.</text>
</comment>
<feature type="compositionally biased region" description="Low complexity" evidence="2">
    <location>
        <begin position="25"/>
        <end position="35"/>
    </location>
</feature>
<evidence type="ECO:0000259" key="3">
    <source>
        <dbReference type="PROSITE" id="PS50157"/>
    </source>
</evidence>
<organism evidence="4 5">
    <name type="scientific">Serendipita indica (strain DSM 11827)</name>
    <name type="common">Root endophyte fungus</name>
    <name type="synonym">Piriformospora indica</name>
    <dbReference type="NCBI Taxonomy" id="1109443"/>
    <lineage>
        <taxon>Eukaryota</taxon>
        <taxon>Fungi</taxon>
        <taxon>Dikarya</taxon>
        <taxon>Basidiomycota</taxon>
        <taxon>Agaricomycotina</taxon>
        <taxon>Agaricomycetes</taxon>
        <taxon>Sebacinales</taxon>
        <taxon>Serendipitaceae</taxon>
        <taxon>Serendipita</taxon>
    </lineage>
</organism>
<dbReference type="PROSITE" id="PS50157">
    <property type="entry name" value="ZINC_FINGER_C2H2_2"/>
    <property type="match status" value="1"/>
</dbReference>
<gene>
    <name evidence="4" type="ORF">PIIN_06489</name>
</gene>
<dbReference type="OrthoDB" id="3175236at2759"/>
<dbReference type="HOGENOM" id="CLU_811730_0_0_1"/>
<dbReference type="GO" id="GO:0008270">
    <property type="term" value="F:zinc ion binding"/>
    <property type="evidence" value="ECO:0007669"/>
    <property type="project" value="UniProtKB-KW"/>
</dbReference>
<keyword evidence="1" id="KW-0863">Zinc-finger</keyword>
<feature type="compositionally biased region" description="Low complexity" evidence="2">
    <location>
        <begin position="142"/>
        <end position="168"/>
    </location>
</feature>
<feature type="compositionally biased region" description="Polar residues" evidence="2">
    <location>
        <begin position="128"/>
        <end position="141"/>
    </location>
</feature>
<feature type="compositionally biased region" description="Polar residues" evidence="2">
    <location>
        <begin position="52"/>
        <end position="71"/>
    </location>
</feature>
<dbReference type="Proteomes" id="UP000007148">
    <property type="component" value="Unassembled WGS sequence"/>
</dbReference>
<accession>G4TMK7</accession>
<keyword evidence="5" id="KW-1185">Reference proteome</keyword>
<dbReference type="Gene3D" id="3.30.160.60">
    <property type="entry name" value="Classic Zinc Finger"/>
    <property type="match status" value="1"/>
</dbReference>
<dbReference type="InterPro" id="IPR013087">
    <property type="entry name" value="Znf_C2H2_type"/>
</dbReference>
<dbReference type="InterPro" id="IPR036236">
    <property type="entry name" value="Znf_C2H2_sf"/>
</dbReference>
<proteinExistence type="predicted"/>
<dbReference type="AlphaFoldDB" id="G4TMK7"/>
<feature type="domain" description="C2H2-type" evidence="3">
    <location>
        <begin position="244"/>
        <end position="277"/>
    </location>
</feature>
<evidence type="ECO:0000313" key="5">
    <source>
        <dbReference type="Proteomes" id="UP000007148"/>
    </source>
</evidence>
<feature type="region of interest" description="Disordered" evidence="2">
    <location>
        <begin position="18"/>
        <end position="181"/>
    </location>
</feature>
<dbReference type="STRING" id="1109443.G4TMK7"/>
<sequence>MAYHSEYQHPYANYSSSAYLDHQHPSTSPASSHPTPVSPPLQTHERIPVPQSPSSFIYNRNNAPYPSSSAVYPNENPAYHHHHHPYHPHHHAEGQTSVLYRQSSMDSHRHAYPSPPAPVHEYHHEQPQQRSNSSVHQVQGYSPQPQHLPSPVSSHQQQQQPTHINPHPSSYSQRGQEMYVASDSPATLSEADDRLMRYHFPLDTQVHLRRALFHVLNAGWKRANEREPTDDILLQFTTRNGKLYQCAFWKADTRCVKEFDRKDRVLDHIRTHIDLQPFVCREAGCCQRFCSKPDLLQHEKNKEKTQCDQCGAKILPKNLARHKATALCRSGRCWPANP</sequence>
<feature type="compositionally biased region" description="Polar residues" evidence="2">
    <location>
        <begin position="94"/>
        <end position="105"/>
    </location>
</feature>
<evidence type="ECO:0000313" key="4">
    <source>
        <dbReference type="EMBL" id="CCA72552.1"/>
    </source>
</evidence>
<keyword evidence="1" id="KW-0479">Metal-binding</keyword>
<dbReference type="EMBL" id="CAFZ01000170">
    <property type="protein sequence ID" value="CCA72552.1"/>
    <property type="molecule type" value="Genomic_DNA"/>
</dbReference>
<dbReference type="InParanoid" id="G4TMK7"/>
<evidence type="ECO:0000256" key="2">
    <source>
        <dbReference type="SAM" id="MobiDB-lite"/>
    </source>
</evidence>
<reference evidence="4 5" key="1">
    <citation type="journal article" date="2011" name="PLoS Pathog.">
        <title>Endophytic Life Strategies Decoded by Genome and Transcriptome Analyses of the Mutualistic Root Symbiont Piriformospora indica.</title>
        <authorList>
            <person name="Zuccaro A."/>
            <person name="Lahrmann U."/>
            <person name="Guldener U."/>
            <person name="Langen G."/>
            <person name="Pfiffi S."/>
            <person name="Biedenkopf D."/>
            <person name="Wong P."/>
            <person name="Samans B."/>
            <person name="Grimm C."/>
            <person name="Basiewicz M."/>
            <person name="Murat C."/>
            <person name="Martin F."/>
            <person name="Kogel K.H."/>
        </authorList>
    </citation>
    <scope>NUCLEOTIDE SEQUENCE [LARGE SCALE GENOMIC DNA]</scope>
    <source>
        <strain evidence="4 5">DSM 11827</strain>
    </source>
</reference>
<evidence type="ECO:0000256" key="1">
    <source>
        <dbReference type="PROSITE-ProRule" id="PRU00042"/>
    </source>
</evidence>
<dbReference type="SUPFAM" id="SSF57667">
    <property type="entry name" value="beta-beta-alpha zinc fingers"/>
    <property type="match status" value="1"/>
</dbReference>
<name>G4TMK7_SERID</name>